<organism evidence="2 3">
    <name type="scientific">Crenichthys baileyi</name>
    <name type="common">White River springfish</name>
    <dbReference type="NCBI Taxonomy" id="28760"/>
    <lineage>
        <taxon>Eukaryota</taxon>
        <taxon>Metazoa</taxon>
        <taxon>Chordata</taxon>
        <taxon>Craniata</taxon>
        <taxon>Vertebrata</taxon>
        <taxon>Euteleostomi</taxon>
        <taxon>Actinopterygii</taxon>
        <taxon>Neopterygii</taxon>
        <taxon>Teleostei</taxon>
        <taxon>Neoteleostei</taxon>
        <taxon>Acanthomorphata</taxon>
        <taxon>Ovalentaria</taxon>
        <taxon>Atherinomorphae</taxon>
        <taxon>Cyprinodontiformes</taxon>
        <taxon>Goodeidae</taxon>
        <taxon>Crenichthys</taxon>
    </lineage>
</organism>
<name>A0AAV9S3Z0_9TELE</name>
<evidence type="ECO:0000256" key="1">
    <source>
        <dbReference type="SAM" id="MobiDB-lite"/>
    </source>
</evidence>
<feature type="compositionally biased region" description="Acidic residues" evidence="1">
    <location>
        <begin position="25"/>
        <end position="56"/>
    </location>
</feature>
<dbReference type="AlphaFoldDB" id="A0AAV9S3Z0"/>
<dbReference type="Proteomes" id="UP001311232">
    <property type="component" value="Unassembled WGS sequence"/>
</dbReference>
<evidence type="ECO:0000313" key="3">
    <source>
        <dbReference type="Proteomes" id="UP001311232"/>
    </source>
</evidence>
<dbReference type="EMBL" id="JAHHUM010000918">
    <property type="protein sequence ID" value="KAK5615913.1"/>
    <property type="molecule type" value="Genomic_DNA"/>
</dbReference>
<comment type="caution">
    <text evidence="2">The sequence shown here is derived from an EMBL/GenBank/DDBJ whole genome shotgun (WGS) entry which is preliminary data.</text>
</comment>
<gene>
    <name evidence="2" type="ORF">CRENBAI_020225</name>
</gene>
<feature type="compositionally biased region" description="Polar residues" evidence="1">
    <location>
        <begin position="60"/>
        <end position="79"/>
    </location>
</feature>
<sequence length="166" mass="18524">MIGSEYPSILHQGAVLDETFSGAQEEQEDEDVSEEEDGEECNPEDDASSDDEEEEIPQANRETFLSKNRSLNSDSNQERTAAPNIIRITPGPGSCHSLHERREHLPRTAASAAVAEAVQGAEYCPDPPEATARSVRRKRCQFCPWKKDCKTKAVCCYRVKENCYDS</sequence>
<reference evidence="2 3" key="1">
    <citation type="submission" date="2021-06" db="EMBL/GenBank/DDBJ databases">
        <authorList>
            <person name="Palmer J.M."/>
        </authorList>
    </citation>
    <scope>NUCLEOTIDE SEQUENCE [LARGE SCALE GENOMIC DNA]</scope>
    <source>
        <strain evidence="2 3">MEX-2019</strain>
        <tissue evidence="2">Muscle</tissue>
    </source>
</reference>
<proteinExistence type="predicted"/>
<protein>
    <submittedName>
        <fullName evidence="2">Uncharacterized protein</fullName>
    </submittedName>
</protein>
<keyword evidence="3" id="KW-1185">Reference proteome</keyword>
<feature type="region of interest" description="Disordered" evidence="1">
    <location>
        <begin position="1"/>
        <end position="98"/>
    </location>
</feature>
<evidence type="ECO:0000313" key="2">
    <source>
        <dbReference type="EMBL" id="KAK5615913.1"/>
    </source>
</evidence>
<accession>A0AAV9S3Z0</accession>